<dbReference type="Proteomes" id="UP001521116">
    <property type="component" value="Unassembled WGS sequence"/>
</dbReference>
<reference evidence="1 2" key="1">
    <citation type="submission" date="2024-02" db="EMBL/GenBank/DDBJ databases">
        <title>De novo assembly and annotation of 12 fungi associated with fruit tree decline syndrome in Ontario, Canada.</title>
        <authorList>
            <person name="Sulman M."/>
            <person name="Ellouze W."/>
            <person name="Ilyukhin E."/>
        </authorList>
    </citation>
    <scope>NUCLEOTIDE SEQUENCE [LARGE SCALE GENOMIC DNA]</scope>
    <source>
        <strain evidence="1 2">M1-105</strain>
    </source>
</reference>
<name>A0ABR3SB82_9PEZI</name>
<evidence type="ECO:0000313" key="2">
    <source>
        <dbReference type="Proteomes" id="UP001521116"/>
    </source>
</evidence>
<protein>
    <submittedName>
        <fullName evidence="1">Uncharacterized protein</fullName>
    </submittedName>
</protein>
<evidence type="ECO:0000313" key="1">
    <source>
        <dbReference type="EMBL" id="KAL1615972.1"/>
    </source>
</evidence>
<sequence>MSPTPRSTRPIQEIADLAFENGFRYVLLDDADDETLDADISVLRDRLLDINQGTGVVPDAVRRARFRNHNYASPQEERCPPLELQLEFRDV</sequence>
<comment type="caution">
    <text evidence="1">The sequence shown here is derived from an EMBL/GenBank/DDBJ whole genome shotgun (WGS) entry which is preliminary data.</text>
</comment>
<dbReference type="EMBL" id="JAJVDC020000286">
    <property type="protein sequence ID" value="KAL1615972.1"/>
    <property type="molecule type" value="Genomic_DNA"/>
</dbReference>
<keyword evidence="2" id="KW-1185">Reference proteome</keyword>
<accession>A0ABR3SB82</accession>
<organism evidence="1 2">
    <name type="scientific">Neofusicoccum ribis</name>
    <dbReference type="NCBI Taxonomy" id="45134"/>
    <lineage>
        <taxon>Eukaryota</taxon>
        <taxon>Fungi</taxon>
        <taxon>Dikarya</taxon>
        <taxon>Ascomycota</taxon>
        <taxon>Pezizomycotina</taxon>
        <taxon>Dothideomycetes</taxon>
        <taxon>Dothideomycetes incertae sedis</taxon>
        <taxon>Botryosphaeriales</taxon>
        <taxon>Botryosphaeriaceae</taxon>
        <taxon>Neofusicoccum</taxon>
    </lineage>
</organism>
<gene>
    <name evidence="1" type="ORF">SLS56_011601</name>
</gene>
<proteinExistence type="predicted"/>